<sequence length="168" mass="17965">MCDPVLGLTIASAAVTSAGQIQGGIYASQMSRYKAQVAEQNKQASREAANDAIVRGQEQQRQLGRDVAARVGAQEARMGANNIDPTFGSASRVILDTEMIGAEDSAALSENNRREVRARAMDAWNYESESRAARAESKQAKVAAGFAVASTLLGSATQYSRYRSQQFG</sequence>
<protein>
    <submittedName>
        <fullName evidence="1">Uncharacterized protein</fullName>
    </submittedName>
</protein>
<reference evidence="1 2" key="1">
    <citation type="submission" date="2020-03" db="EMBL/GenBank/DDBJ databases">
        <title>Genomic Encyclopedia of Type Strains, Phase IV (KMG-IV): sequencing the most valuable type-strain genomes for metagenomic binning, comparative biology and taxonomic classification.</title>
        <authorList>
            <person name="Goeker M."/>
        </authorList>
    </citation>
    <scope>NUCLEOTIDE SEQUENCE [LARGE SCALE GENOMIC DNA]</scope>
    <source>
        <strain evidence="1 2">DSM 25229</strain>
    </source>
</reference>
<name>A0A7X6BA73_9SPHN</name>
<organism evidence="1 2">
    <name type="scientific">Sphingopyxis italica</name>
    <dbReference type="NCBI Taxonomy" id="1129133"/>
    <lineage>
        <taxon>Bacteria</taxon>
        <taxon>Pseudomonadati</taxon>
        <taxon>Pseudomonadota</taxon>
        <taxon>Alphaproteobacteria</taxon>
        <taxon>Sphingomonadales</taxon>
        <taxon>Sphingomonadaceae</taxon>
        <taxon>Sphingopyxis</taxon>
    </lineage>
</organism>
<dbReference type="RefSeq" id="WP_167921999.1">
    <property type="nucleotide sequence ID" value="NZ_JAATIT010000003.1"/>
</dbReference>
<accession>A0A7X6BA73</accession>
<dbReference type="AlphaFoldDB" id="A0A7X6BA73"/>
<gene>
    <name evidence="1" type="ORF">GGR90_002766</name>
</gene>
<evidence type="ECO:0000313" key="2">
    <source>
        <dbReference type="Proteomes" id="UP000535078"/>
    </source>
</evidence>
<proteinExistence type="predicted"/>
<dbReference type="Proteomes" id="UP000535078">
    <property type="component" value="Unassembled WGS sequence"/>
</dbReference>
<comment type="caution">
    <text evidence="1">The sequence shown here is derived from an EMBL/GenBank/DDBJ whole genome shotgun (WGS) entry which is preliminary data.</text>
</comment>
<dbReference type="EMBL" id="JAATIT010000003">
    <property type="protein sequence ID" value="NJB90572.1"/>
    <property type="molecule type" value="Genomic_DNA"/>
</dbReference>
<keyword evidence="2" id="KW-1185">Reference proteome</keyword>
<evidence type="ECO:0000313" key="1">
    <source>
        <dbReference type="EMBL" id="NJB90572.1"/>
    </source>
</evidence>